<dbReference type="AlphaFoldDB" id="A0A7W2IJA7"/>
<keyword evidence="2" id="KW-1185">Reference proteome</keyword>
<dbReference type="Gene3D" id="3.90.1150.30">
    <property type="match status" value="1"/>
</dbReference>
<name>A0A7W2IJA7_9BURK</name>
<reference evidence="1 2" key="1">
    <citation type="submission" date="2020-07" db="EMBL/GenBank/DDBJ databases">
        <title>Novel species isolated from subtropical streams in China.</title>
        <authorList>
            <person name="Lu H."/>
        </authorList>
    </citation>
    <scope>NUCLEOTIDE SEQUENCE [LARGE SCALE GENOMIC DNA]</scope>
    <source>
        <strain evidence="1 2">LX47W</strain>
    </source>
</reference>
<evidence type="ECO:0000313" key="2">
    <source>
        <dbReference type="Proteomes" id="UP000573499"/>
    </source>
</evidence>
<sequence length="121" mass="14002">MNTEQLKDHCQHYPAAVATLHGAPSNILVYKVGDKTFAYFKTSEPERWRFSFRVTPDRFLELTGMPGVKPARYMGRFHWVTVVDVRRFPADYLTELVAWSYDKAFRSLSKAQQRALTADAQ</sequence>
<keyword evidence="1" id="KW-0238">DNA-binding</keyword>
<dbReference type="RefSeq" id="WP_182151966.1">
    <property type="nucleotide sequence ID" value="NZ_JACEZU010000001.1"/>
</dbReference>
<protein>
    <submittedName>
        <fullName evidence="1">MmcQ/YjbR family DNA-binding protein</fullName>
    </submittedName>
</protein>
<dbReference type="InterPro" id="IPR038056">
    <property type="entry name" value="YjbR-like_sf"/>
</dbReference>
<proteinExistence type="predicted"/>
<accession>A0A7W2IJA7</accession>
<dbReference type="Pfam" id="PF04237">
    <property type="entry name" value="YjbR"/>
    <property type="match status" value="1"/>
</dbReference>
<dbReference type="GO" id="GO:0003677">
    <property type="term" value="F:DNA binding"/>
    <property type="evidence" value="ECO:0007669"/>
    <property type="project" value="UniProtKB-KW"/>
</dbReference>
<gene>
    <name evidence="1" type="ORF">H3H39_03190</name>
</gene>
<organism evidence="1 2">
    <name type="scientific">Rugamonas apoptosis</name>
    <dbReference type="NCBI Taxonomy" id="2758570"/>
    <lineage>
        <taxon>Bacteria</taxon>
        <taxon>Pseudomonadati</taxon>
        <taxon>Pseudomonadota</taxon>
        <taxon>Betaproteobacteria</taxon>
        <taxon>Burkholderiales</taxon>
        <taxon>Oxalobacteraceae</taxon>
        <taxon>Telluria group</taxon>
        <taxon>Rugamonas</taxon>
    </lineage>
</organism>
<dbReference type="InterPro" id="IPR058532">
    <property type="entry name" value="YjbR/MT2646/Rv2570-like"/>
</dbReference>
<comment type="caution">
    <text evidence="1">The sequence shown here is derived from an EMBL/GenBank/DDBJ whole genome shotgun (WGS) entry which is preliminary data.</text>
</comment>
<dbReference type="PANTHER" id="PTHR35145:SF1">
    <property type="entry name" value="CYTOPLASMIC PROTEIN"/>
    <property type="match status" value="1"/>
</dbReference>
<dbReference type="SUPFAM" id="SSF142906">
    <property type="entry name" value="YjbR-like"/>
    <property type="match status" value="1"/>
</dbReference>
<dbReference type="EMBL" id="JACEZU010000001">
    <property type="protein sequence ID" value="MBA5686056.1"/>
    <property type="molecule type" value="Genomic_DNA"/>
</dbReference>
<dbReference type="PANTHER" id="PTHR35145">
    <property type="entry name" value="CYTOPLASMIC PROTEIN-RELATED"/>
    <property type="match status" value="1"/>
</dbReference>
<dbReference type="InterPro" id="IPR007351">
    <property type="entry name" value="YjbR"/>
</dbReference>
<dbReference type="Proteomes" id="UP000573499">
    <property type="component" value="Unassembled WGS sequence"/>
</dbReference>
<evidence type="ECO:0000313" key="1">
    <source>
        <dbReference type="EMBL" id="MBA5686056.1"/>
    </source>
</evidence>